<evidence type="ECO:0000256" key="4">
    <source>
        <dbReference type="ARBA" id="ARBA00022763"/>
    </source>
</evidence>
<evidence type="ECO:0000313" key="11">
    <source>
        <dbReference type="Proteomes" id="UP001057474"/>
    </source>
</evidence>
<evidence type="ECO:0000256" key="3">
    <source>
        <dbReference type="ARBA" id="ARBA00022679"/>
    </source>
</evidence>
<reference evidence="10" key="1">
    <citation type="submission" date="2021-03" db="EMBL/GenBank/DDBJ databases">
        <title>Legionella lytica PCM 2298.</title>
        <authorList>
            <person name="Koper P."/>
        </authorList>
    </citation>
    <scope>NUCLEOTIDE SEQUENCE</scope>
    <source>
        <strain evidence="10">PCM 2298</strain>
    </source>
</reference>
<dbReference type="EMBL" id="CP071527">
    <property type="protein sequence ID" value="USQ12987.1"/>
    <property type="molecule type" value="Genomic_DNA"/>
</dbReference>
<evidence type="ECO:0000256" key="2">
    <source>
        <dbReference type="ARBA" id="ARBA00022603"/>
    </source>
</evidence>
<dbReference type="SUPFAM" id="SSF46689">
    <property type="entry name" value="Homeodomain-like"/>
    <property type="match status" value="2"/>
</dbReference>
<proteinExistence type="predicted"/>
<dbReference type="PROSITE" id="PS00374">
    <property type="entry name" value="MGMT"/>
    <property type="match status" value="1"/>
</dbReference>
<comment type="catalytic activity">
    <reaction evidence="1">
        <text>a 4-O-methyl-thymidine in DNA + L-cysteinyl-[protein] = a thymidine in DNA + S-methyl-L-cysteinyl-[protein]</text>
        <dbReference type="Rhea" id="RHEA:53428"/>
        <dbReference type="Rhea" id="RHEA-COMP:10131"/>
        <dbReference type="Rhea" id="RHEA-COMP:10132"/>
        <dbReference type="Rhea" id="RHEA-COMP:13555"/>
        <dbReference type="Rhea" id="RHEA-COMP:13556"/>
        <dbReference type="ChEBI" id="CHEBI:29950"/>
        <dbReference type="ChEBI" id="CHEBI:82612"/>
        <dbReference type="ChEBI" id="CHEBI:137386"/>
        <dbReference type="ChEBI" id="CHEBI:137387"/>
        <dbReference type="EC" id="2.1.1.63"/>
    </reaction>
</comment>
<keyword evidence="7" id="KW-0234">DNA repair</keyword>
<dbReference type="Pfam" id="PF01035">
    <property type="entry name" value="DNA_binding_1"/>
    <property type="match status" value="1"/>
</dbReference>
<dbReference type="Proteomes" id="UP001057474">
    <property type="component" value="Chromosome"/>
</dbReference>
<accession>A0ABY4Y5U5</accession>
<dbReference type="InterPro" id="IPR014048">
    <property type="entry name" value="MethylDNA_cys_MeTrfase_DNA-bd"/>
</dbReference>
<feature type="domain" description="HTH araC/xylS-type" evidence="9">
    <location>
        <begin position="13"/>
        <end position="110"/>
    </location>
</feature>
<dbReference type="InterPro" id="IPR036388">
    <property type="entry name" value="WH-like_DNA-bd_sf"/>
</dbReference>
<dbReference type="Gene3D" id="1.10.10.10">
    <property type="entry name" value="Winged helix-like DNA-binding domain superfamily/Winged helix DNA-binding domain"/>
    <property type="match status" value="1"/>
</dbReference>
<evidence type="ECO:0000256" key="1">
    <source>
        <dbReference type="ARBA" id="ARBA00001286"/>
    </source>
</evidence>
<keyword evidence="5" id="KW-0805">Transcription regulation</keyword>
<dbReference type="SUPFAM" id="SSF46767">
    <property type="entry name" value="Methylated DNA-protein cysteine methyltransferase, C-terminal domain"/>
    <property type="match status" value="1"/>
</dbReference>
<dbReference type="Pfam" id="PF12833">
    <property type="entry name" value="HTH_18"/>
    <property type="match status" value="1"/>
</dbReference>
<dbReference type="SMART" id="SM00342">
    <property type="entry name" value="HTH_ARAC"/>
    <property type="match status" value="1"/>
</dbReference>
<evidence type="ECO:0000313" key="10">
    <source>
        <dbReference type="EMBL" id="USQ12987.1"/>
    </source>
</evidence>
<dbReference type="PANTHER" id="PTHR10815:SF13">
    <property type="entry name" value="METHYLATED-DNA--PROTEIN-CYSTEINE METHYLTRANSFERASE"/>
    <property type="match status" value="1"/>
</dbReference>
<dbReference type="InterPro" id="IPR001497">
    <property type="entry name" value="MethylDNA_cys_MeTrfase_AS"/>
</dbReference>
<keyword evidence="3 10" id="KW-0808">Transferase</keyword>
<keyword evidence="11" id="KW-1185">Reference proteome</keyword>
<protein>
    <submittedName>
        <fullName evidence="10">Methylated-DNA--[protein]-cysteine S-methyltransferase</fullName>
        <ecNumber evidence="10">2.1.1.63</ecNumber>
    </submittedName>
</protein>
<comment type="catalytic activity">
    <reaction evidence="8">
        <text>a 6-O-methyl-2'-deoxyguanosine in DNA + L-cysteinyl-[protein] = S-methyl-L-cysteinyl-[protein] + a 2'-deoxyguanosine in DNA</text>
        <dbReference type="Rhea" id="RHEA:24000"/>
        <dbReference type="Rhea" id="RHEA-COMP:10131"/>
        <dbReference type="Rhea" id="RHEA-COMP:10132"/>
        <dbReference type="Rhea" id="RHEA-COMP:11367"/>
        <dbReference type="Rhea" id="RHEA-COMP:11368"/>
        <dbReference type="ChEBI" id="CHEBI:29950"/>
        <dbReference type="ChEBI" id="CHEBI:82612"/>
        <dbReference type="ChEBI" id="CHEBI:85445"/>
        <dbReference type="ChEBI" id="CHEBI:85448"/>
        <dbReference type="EC" id="2.1.1.63"/>
    </reaction>
</comment>
<dbReference type="GO" id="GO:0003908">
    <property type="term" value="F:methylated-DNA-[protein]-cysteine S-methyltransferase activity"/>
    <property type="evidence" value="ECO:0007669"/>
    <property type="project" value="UniProtKB-EC"/>
</dbReference>
<name>A0ABY4Y5U5_9GAMM</name>
<dbReference type="InterPro" id="IPR018060">
    <property type="entry name" value="HTH_AraC"/>
</dbReference>
<evidence type="ECO:0000256" key="5">
    <source>
        <dbReference type="ARBA" id="ARBA00023015"/>
    </source>
</evidence>
<dbReference type="NCBIfam" id="TIGR00589">
    <property type="entry name" value="ogt"/>
    <property type="match status" value="1"/>
</dbReference>
<dbReference type="PANTHER" id="PTHR10815">
    <property type="entry name" value="METHYLATED-DNA--PROTEIN-CYSTEINE METHYLTRANSFERASE"/>
    <property type="match status" value="1"/>
</dbReference>
<dbReference type="InterPro" id="IPR036631">
    <property type="entry name" value="MGMT_N_sf"/>
</dbReference>
<dbReference type="Gene3D" id="1.10.10.60">
    <property type="entry name" value="Homeodomain-like"/>
    <property type="match status" value="1"/>
</dbReference>
<dbReference type="EC" id="2.1.1.63" evidence="10"/>
<dbReference type="InterPro" id="IPR036217">
    <property type="entry name" value="MethylDNA_cys_MeTrfase_DNAb"/>
</dbReference>
<evidence type="ECO:0000256" key="8">
    <source>
        <dbReference type="ARBA" id="ARBA00049348"/>
    </source>
</evidence>
<dbReference type="SUPFAM" id="SSF53155">
    <property type="entry name" value="Methylated DNA-protein cysteine methyltransferase domain"/>
    <property type="match status" value="1"/>
</dbReference>
<sequence length="279" mass="31442">MIEHKQSNYERVETAINYINDHFKAQPSLDEIAKAIHVSPYHFQRIFSEWAGVSPKKFMQYISLNYAKSLLKNRMPLLDVTYETGLSSCSRLHDLFVNIEGMTPREFKNGGADLAINYCFAESPFGKVIIASTSKGVCAMSFEEDENHALLDLKKRFPNAKYHQIMDKFQQEALLIFQKDWSNLNKIKLHLAGTPFQLKVWESLLKIPLGSLVTYGDIAQDIGNPKSSRAVGSAIGSNPVAFLIPCHRVIQSSGKISGYLWGETKKKAIIGWEAAKIEL</sequence>
<dbReference type="GO" id="GO:0032259">
    <property type="term" value="P:methylation"/>
    <property type="evidence" value="ECO:0007669"/>
    <property type="project" value="UniProtKB-KW"/>
</dbReference>
<dbReference type="Gene3D" id="3.30.160.70">
    <property type="entry name" value="Methylated DNA-protein cysteine methyltransferase domain"/>
    <property type="match status" value="1"/>
</dbReference>
<organism evidence="10 11">
    <name type="scientific">Legionella lytica</name>
    <dbReference type="NCBI Taxonomy" id="96232"/>
    <lineage>
        <taxon>Bacteria</taxon>
        <taxon>Pseudomonadati</taxon>
        <taxon>Pseudomonadota</taxon>
        <taxon>Gammaproteobacteria</taxon>
        <taxon>Legionellales</taxon>
        <taxon>Legionellaceae</taxon>
        <taxon>Legionella</taxon>
    </lineage>
</organism>
<evidence type="ECO:0000259" key="9">
    <source>
        <dbReference type="PROSITE" id="PS01124"/>
    </source>
</evidence>
<dbReference type="RefSeq" id="WP_252579199.1">
    <property type="nucleotide sequence ID" value="NZ_CP071527.1"/>
</dbReference>
<evidence type="ECO:0000256" key="6">
    <source>
        <dbReference type="ARBA" id="ARBA00023163"/>
    </source>
</evidence>
<keyword evidence="6" id="KW-0804">Transcription</keyword>
<gene>
    <name evidence="10" type="ORF">J2N86_09760</name>
</gene>
<keyword evidence="4" id="KW-0227">DNA damage</keyword>
<dbReference type="PROSITE" id="PS01124">
    <property type="entry name" value="HTH_ARAC_FAMILY_2"/>
    <property type="match status" value="1"/>
</dbReference>
<evidence type="ECO:0000256" key="7">
    <source>
        <dbReference type="ARBA" id="ARBA00023204"/>
    </source>
</evidence>
<keyword evidence="2 10" id="KW-0489">Methyltransferase</keyword>
<dbReference type="CDD" id="cd06445">
    <property type="entry name" value="ATase"/>
    <property type="match status" value="1"/>
</dbReference>
<dbReference type="InterPro" id="IPR009057">
    <property type="entry name" value="Homeodomain-like_sf"/>
</dbReference>